<dbReference type="AlphaFoldDB" id="A0A2Z6QHJ2"/>
<dbReference type="STRING" id="94130.A0A2Z6QHJ2"/>
<reference evidence="1 2" key="1">
    <citation type="submission" date="2017-11" db="EMBL/GenBank/DDBJ databases">
        <title>The genome of Rhizophagus clarus HR1 reveals common genetic basis of auxotrophy among arbuscular mycorrhizal fungi.</title>
        <authorList>
            <person name="Kobayashi Y."/>
        </authorList>
    </citation>
    <scope>NUCLEOTIDE SEQUENCE [LARGE SCALE GENOMIC DNA]</scope>
    <source>
        <strain evidence="1 2">HR1</strain>
    </source>
</reference>
<keyword evidence="2" id="KW-1185">Reference proteome</keyword>
<protein>
    <recommendedName>
        <fullName evidence="3">F-box domain-containing protein</fullName>
    </recommendedName>
</protein>
<proteinExistence type="predicted"/>
<sequence>MSCSKIFSGDIPELTHDIIKYLQNDFATLYSCILVNKLWCRLAIPLLWENPFSILTGNYNFIEIYLHNLKGDLKMKLNKYVKIDNNSFSSNTLFNYLSFIEHLNTRRMMSSILKWFEFLVSEDRYYLQNLGSVSDFKKLVHKSLLKIFIENEVNLQTLDIEVYIYDDNYGSYYEDTFELILQNPNFIHNIKNLELYFDNYNLIKNRVLQMINLHQNLKKIFLDRYSHPIFLKQLLLSKNYNCSNTLNTIIFYSVNFNRMDNLYIVFEQLNVLESVHIIYCHLFNTGFIQQIIYLTKPFKLKSLFISKSSRIDKSLLLLLQKSGCYLENFEYDFGISYDLTKQELLESIIKFCKNIKLLYLYDFENQVVHLIFKLIENIKRSLKYLSIGSNVKTESSSIILRNLGQILPFKLEYLNLILYFKASDFEIFLKNSQSNFIEKLVINNISNGMQEYNNDIVPYIKKYIMNEKRVKYLATIRSGKELFDLKDEVKEFKLYDIKVQCYDDLLINIYEFTKKLD</sequence>
<evidence type="ECO:0008006" key="3">
    <source>
        <dbReference type="Google" id="ProtNLM"/>
    </source>
</evidence>
<evidence type="ECO:0000313" key="1">
    <source>
        <dbReference type="EMBL" id="GBB89075.1"/>
    </source>
</evidence>
<organism evidence="1 2">
    <name type="scientific">Rhizophagus clarus</name>
    <dbReference type="NCBI Taxonomy" id="94130"/>
    <lineage>
        <taxon>Eukaryota</taxon>
        <taxon>Fungi</taxon>
        <taxon>Fungi incertae sedis</taxon>
        <taxon>Mucoromycota</taxon>
        <taxon>Glomeromycotina</taxon>
        <taxon>Glomeromycetes</taxon>
        <taxon>Glomerales</taxon>
        <taxon>Glomeraceae</taxon>
        <taxon>Rhizophagus</taxon>
    </lineage>
</organism>
<evidence type="ECO:0000313" key="2">
    <source>
        <dbReference type="Proteomes" id="UP000247702"/>
    </source>
</evidence>
<comment type="caution">
    <text evidence="1">The sequence shown here is derived from an EMBL/GenBank/DDBJ whole genome shotgun (WGS) entry which is preliminary data.</text>
</comment>
<dbReference type="EMBL" id="BEXD01000640">
    <property type="protein sequence ID" value="GBB89075.1"/>
    <property type="molecule type" value="Genomic_DNA"/>
</dbReference>
<dbReference type="Proteomes" id="UP000247702">
    <property type="component" value="Unassembled WGS sequence"/>
</dbReference>
<accession>A0A2Z6QHJ2</accession>
<gene>
    <name evidence="1" type="ORF">RclHR1_15740001</name>
</gene>
<name>A0A2Z6QHJ2_9GLOM</name>